<name>A0A9Q6PTM8_PISSA</name>
<proteinExistence type="predicted"/>
<dbReference type="AlphaFoldDB" id="A0A9Q6PTM8"/>
<dbReference type="InterPro" id="IPR040442">
    <property type="entry name" value="Pyrv_kinase-like_dom_sf"/>
</dbReference>
<keyword evidence="2" id="KW-0456">Lyase</keyword>
<dbReference type="GO" id="GO:0019629">
    <property type="term" value="P:propionate catabolic process, 2-methylcitrate cycle"/>
    <property type="evidence" value="ECO:0007669"/>
    <property type="project" value="TreeGrafter"/>
</dbReference>
<keyword evidence="1" id="KW-0479">Metal-binding</keyword>
<dbReference type="EMBL" id="CP038908">
    <property type="protein sequence ID" value="QGO05681.1"/>
    <property type="molecule type" value="Genomic_DNA"/>
</dbReference>
<dbReference type="GO" id="GO:0046872">
    <property type="term" value="F:metal ion binding"/>
    <property type="evidence" value="ECO:0007669"/>
    <property type="project" value="UniProtKB-KW"/>
</dbReference>
<dbReference type="PROSITE" id="PS00161">
    <property type="entry name" value="ISOCITRATE_LYASE"/>
    <property type="match status" value="1"/>
</dbReference>
<accession>A0A9Q6PTM8</accession>
<dbReference type="SUPFAM" id="SSF51621">
    <property type="entry name" value="Phosphoenolpyruvate/pyruvate domain"/>
    <property type="match status" value="1"/>
</dbReference>
<gene>
    <name evidence="2" type="primary">prpB</name>
    <name evidence="2" type="ORF">Psal009_01574</name>
</gene>
<dbReference type="Pfam" id="PF13714">
    <property type="entry name" value="PEP_mutase"/>
    <property type="match status" value="1"/>
</dbReference>
<dbReference type="Proteomes" id="UP000422232">
    <property type="component" value="Chromosome"/>
</dbReference>
<dbReference type="InterPro" id="IPR039556">
    <property type="entry name" value="ICL/PEPM"/>
</dbReference>
<keyword evidence="3" id="KW-1185">Reference proteome</keyword>
<evidence type="ECO:0000313" key="2">
    <source>
        <dbReference type="EMBL" id="QGO05681.1"/>
    </source>
</evidence>
<dbReference type="EC" id="4.1.3.30" evidence="2"/>
<dbReference type="GO" id="GO:0046421">
    <property type="term" value="F:methylisocitrate lyase activity"/>
    <property type="evidence" value="ECO:0007669"/>
    <property type="project" value="UniProtKB-EC"/>
</dbReference>
<dbReference type="Gene3D" id="3.20.20.60">
    <property type="entry name" value="Phosphoenolpyruvate-binding domains"/>
    <property type="match status" value="1"/>
</dbReference>
<dbReference type="CDD" id="cd00377">
    <property type="entry name" value="ICL_PEPM"/>
    <property type="match status" value="1"/>
</dbReference>
<evidence type="ECO:0000313" key="3">
    <source>
        <dbReference type="Proteomes" id="UP000422232"/>
    </source>
</evidence>
<dbReference type="PANTHER" id="PTHR42905">
    <property type="entry name" value="PHOSPHOENOLPYRUVATE CARBOXYLASE"/>
    <property type="match status" value="1"/>
</dbReference>
<sequence>MKFENILSEGCAAPLAILGVVNAYSAMLARDAGAKALYISGSGVAAASYGLPDLGITSLENVLEDVRRISSAVELPLLVDIDTGWGSVFHIQRTVKEMIKAGAAAIHIEDQIEQKRCGHRANKQLVTTEQMIQRLDAVHAANTHNQLFNVSSI</sequence>
<dbReference type="PANTHER" id="PTHR42905:SF5">
    <property type="entry name" value="CARBOXYVINYL-CARBOXYPHOSPHONATE PHOSPHORYLMUTASE, CHLOROPLASTIC"/>
    <property type="match status" value="1"/>
</dbReference>
<dbReference type="InterPro" id="IPR018523">
    <property type="entry name" value="Isocitrate_lyase_ph_CS"/>
</dbReference>
<reference evidence="2 3" key="1">
    <citation type="submission" date="2019-04" db="EMBL/GenBank/DDBJ databases">
        <title>Complete genome sequencing of Piscirickettsia salmonis strain Psal-009.</title>
        <authorList>
            <person name="Schober I."/>
            <person name="Bunk B."/>
            <person name="Sproer C."/>
            <person name="Carril G.P."/>
            <person name="Riedel T."/>
            <person name="Flores-Herrera P.A."/>
            <person name="Nourdin-Galindo G."/>
            <person name="Marshall S.H."/>
            <person name="Overmann J."/>
        </authorList>
    </citation>
    <scope>NUCLEOTIDE SEQUENCE [LARGE SCALE GENOMIC DNA]</scope>
    <source>
        <strain evidence="2 3">Psal-009</strain>
    </source>
</reference>
<organism evidence="2 3">
    <name type="scientific">Piscirickettsia salmonis</name>
    <dbReference type="NCBI Taxonomy" id="1238"/>
    <lineage>
        <taxon>Bacteria</taxon>
        <taxon>Pseudomonadati</taxon>
        <taxon>Pseudomonadota</taxon>
        <taxon>Gammaproteobacteria</taxon>
        <taxon>Thiotrichales</taxon>
        <taxon>Piscirickettsiaceae</taxon>
        <taxon>Piscirickettsia</taxon>
    </lineage>
</organism>
<dbReference type="InterPro" id="IPR015813">
    <property type="entry name" value="Pyrv/PenolPyrv_kinase-like_dom"/>
</dbReference>
<protein>
    <submittedName>
        <fullName evidence="2">Methylisocitrate lyase</fullName>
        <ecNumber evidence="2">4.1.3.30</ecNumber>
    </submittedName>
</protein>
<evidence type="ECO:0000256" key="1">
    <source>
        <dbReference type="ARBA" id="ARBA00022723"/>
    </source>
</evidence>
<dbReference type="RefSeq" id="WP_016212487.1">
    <property type="nucleotide sequence ID" value="NZ_CP012413.1"/>
</dbReference>